<dbReference type="PANTHER" id="PTHR32196:SF72">
    <property type="entry name" value="RIBOSE IMPORT PERMEASE PROTEIN RBSC"/>
    <property type="match status" value="1"/>
</dbReference>
<dbReference type="CDD" id="cd06579">
    <property type="entry name" value="TM_PBP1_transp_AraH_like"/>
    <property type="match status" value="1"/>
</dbReference>
<feature type="transmembrane region" description="Helical" evidence="6">
    <location>
        <begin position="220"/>
        <end position="239"/>
    </location>
</feature>
<dbReference type="PANTHER" id="PTHR32196">
    <property type="entry name" value="ABC TRANSPORTER PERMEASE PROTEIN YPHD-RELATED-RELATED"/>
    <property type="match status" value="1"/>
</dbReference>
<evidence type="ECO:0000256" key="4">
    <source>
        <dbReference type="ARBA" id="ARBA00022989"/>
    </source>
</evidence>
<feature type="transmembrane region" description="Helical" evidence="6">
    <location>
        <begin position="260"/>
        <end position="287"/>
    </location>
</feature>
<dbReference type="GO" id="GO:0005886">
    <property type="term" value="C:plasma membrane"/>
    <property type="evidence" value="ECO:0007669"/>
    <property type="project" value="UniProtKB-SubCell"/>
</dbReference>
<evidence type="ECO:0000256" key="3">
    <source>
        <dbReference type="ARBA" id="ARBA00022692"/>
    </source>
</evidence>
<evidence type="ECO:0000256" key="6">
    <source>
        <dbReference type="SAM" id="Phobius"/>
    </source>
</evidence>
<reference evidence="7" key="2">
    <citation type="journal article" date="2021" name="PeerJ">
        <title>Extensive microbial diversity within the chicken gut microbiome revealed by metagenomics and culture.</title>
        <authorList>
            <person name="Gilroy R."/>
            <person name="Ravi A."/>
            <person name="Getino M."/>
            <person name="Pursley I."/>
            <person name="Horton D.L."/>
            <person name="Alikhan N.F."/>
            <person name="Baker D."/>
            <person name="Gharbi K."/>
            <person name="Hall N."/>
            <person name="Watson M."/>
            <person name="Adriaenssens E.M."/>
            <person name="Foster-Nyarko E."/>
            <person name="Jarju S."/>
            <person name="Secka A."/>
            <person name="Antonio M."/>
            <person name="Oren A."/>
            <person name="Chaudhuri R.R."/>
            <person name="La Ragione R."/>
            <person name="Hildebrand F."/>
            <person name="Pallen M.J."/>
        </authorList>
    </citation>
    <scope>NUCLEOTIDE SEQUENCE</scope>
    <source>
        <strain evidence="7">ChiHcec3-11533</strain>
    </source>
</reference>
<evidence type="ECO:0000256" key="5">
    <source>
        <dbReference type="ARBA" id="ARBA00023136"/>
    </source>
</evidence>
<organism evidence="7 8">
    <name type="scientific">Candidatus Pullichristensenella excrementigallinarum</name>
    <dbReference type="NCBI Taxonomy" id="2840907"/>
    <lineage>
        <taxon>Bacteria</taxon>
        <taxon>Bacillati</taxon>
        <taxon>Bacillota</taxon>
        <taxon>Clostridia</taxon>
        <taxon>Candidatus Pullichristensenella</taxon>
    </lineage>
</organism>
<proteinExistence type="predicted"/>
<dbReference type="GO" id="GO:0022857">
    <property type="term" value="F:transmembrane transporter activity"/>
    <property type="evidence" value="ECO:0007669"/>
    <property type="project" value="InterPro"/>
</dbReference>
<evidence type="ECO:0000313" key="7">
    <source>
        <dbReference type="EMBL" id="HIU34748.1"/>
    </source>
</evidence>
<protein>
    <submittedName>
        <fullName evidence="7">ABC transporter permease</fullName>
    </submittedName>
</protein>
<feature type="transmembrane region" description="Helical" evidence="6">
    <location>
        <begin position="299"/>
        <end position="315"/>
    </location>
</feature>
<feature type="transmembrane region" description="Helical" evidence="6">
    <location>
        <begin position="14"/>
        <end position="34"/>
    </location>
</feature>
<sequence>MQQSTFKNSKWFKIIKQLGIVWALLVLVLIMACLKSTFLKPANLLLILKQSSLTGIMAVGMAMVIITGGIDLSVGSVLATCTMIASFCTTSSYSWEPMSVFMTFVICLFVGALFGLLNGFFISYLDFAPFIVTMSTLSIGRGIALVVTNGRSVFNLTEEFIAVANTSWLGLSSLVYYWLVVVILGVFITRKTVYGKWLYAIGGNQDATRLSGINVRLTKMIAYVISGMCAGLTGLLMCSRTTSGQPPVGDGDELNAIASCVIGGISMTGGSGSLIGTVVGVLILTVISNGFDVMGVPSNYQKIMKGIIILIAVYIDRVSKRRQQRI</sequence>
<comment type="subcellular location">
    <subcellularLocation>
        <location evidence="1">Cell membrane</location>
        <topology evidence="1">Multi-pass membrane protein</topology>
    </subcellularLocation>
</comment>
<keyword evidence="3 6" id="KW-0812">Transmembrane</keyword>
<feature type="transmembrane region" description="Helical" evidence="6">
    <location>
        <begin position="127"/>
        <end position="147"/>
    </location>
</feature>
<dbReference type="AlphaFoldDB" id="A0A9D1ICK0"/>
<comment type="caution">
    <text evidence="7">The sequence shown here is derived from an EMBL/GenBank/DDBJ whole genome shotgun (WGS) entry which is preliminary data.</text>
</comment>
<evidence type="ECO:0000313" key="8">
    <source>
        <dbReference type="Proteomes" id="UP000824072"/>
    </source>
</evidence>
<dbReference type="Proteomes" id="UP000824072">
    <property type="component" value="Unassembled WGS sequence"/>
</dbReference>
<feature type="transmembrane region" description="Helical" evidence="6">
    <location>
        <begin position="168"/>
        <end position="188"/>
    </location>
</feature>
<evidence type="ECO:0000256" key="2">
    <source>
        <dbReference type="ARBA" id="ARBA00022475"/>
    </source>
</evidence>
<dbReference type="InterPro" id="IPR001851">
    <property type="entry name" value="ABC_transp_permease"/>
</dbReference>
<dbReference type="Pfam" id="PF02653">
    <property type="entry name" value="BPD_transp_2"/>
    <property type="match status" value="1"/>
</dbReference>
<keyword evidence="4 6" id="KW-1133">Transmembrane helix</keyword>
<reference evidence="7" key="1">
    <citation type="submission" date="2020-10" db="EMBL/GenBank/DDBJ databases">
        <authorList>
            <person name="Gilroy R."/>
        </authorList>
    </citation>
    <scope>NUCLEOTIDE SEQUENCE</scope>
    <source>
        <strain evidence="7">ChiHcec3-11533</strain>
    </source>
</reference>
<dbReference type="PROSITE" id="PS51257">
    <property type="entry name" value="PROKAR_LIPOPROTEIN"/>
    <property type="match status" value="1"/>
</dbReference>
<keyword evidence="5 6" id="KW-0472">Membrane</keyword>
<evidence type="ECO:0000256" key="1">
    <source>
        <dbReference type="ARBA" id="ARBA00004651"/>
    </source>
</evidence>
<dbReference type="EMBL" id="DVMU01000202">
    <property type="protein sequence ID" value="HIU34748.1"/>
    <property type="molecule type" value="Genomic_DNA"/>
</dbReference>
<feature type="transmembrane region" description="Helical" evidence="6">
    <location>
        <begin position="100"/>
        <end position="121"/>
    </location>
</feature>
<keyword evidence="2" id="KW-1003">Cell membrane</keyword>
<accession>A0A9D1ICK0</accession>
<name>A0A9D1ICK0_9FIRM</name>
<gene>
    <name evidence="7" type="ORF">IAB02_09310</name>
</gene>